<dbReference type="Gene3D" id="3.20.20.140">
    <property type="entry name" value="Metal-dependent hydrolases"/>
    <property type="match status" value="1"/>
</dbReference>
<evidence type="ECO:0000313" key="5">
    <source>
        <dbReference type="Proteomes" id="UP001219901"/>
    </source>
</evidence>
<proteinExistence type="predicted"/>
<dbReference type="InterPro" id="IPR052018">
    <property type="entry name" value="PHP_domain"/>
</dbReference>
<evidence type="ECO:0000259" key="2">
    <source>
        <dbReference type="SMART" id="SM00481"/>
    </source>
</evidence>
<dbReference type="RefSeq" id="WP_342823381.1">
    <property type="nucleotide sequence ID" value="NZ_CP046146.1"/>
</dbReference>
<dbReference type="PANTHER" id="PTHR42924:SF11">
    <property type="entry name" value="POLYMERASE_HISTIDINOL PHOSPHATASE N-TERMINAL DOMAIN-CONTAINING PROTEIN"/>
    <property type="match status" value="1"/>
</dbReference>
<name>A0AAJ5ZIW4_9CHLR</name>
<accession>A0AAJ5ZIW4</accession>
<dbReference type="SMART" id="SM00481">
    <property type="entry name" value="POLIIIAc"/>
    <property type="match status" value="1"/>
</dbReference>
<dbReference type="InterPro" id="IPR016195">
    <property type="entry name" value="Pol/histidinol_Pase-like"/>
</dbReference>
<evidence type="ECO:0000313" key="6">
    <source>
        <dbReference type="Proteomes" id="UP001321249"/>
    </source>
</evidence>
<protein>
    <recommendedName>
        <fullName evidence="2">Polymerase/histidinol phosphatase N-terminal domain-containing protein</fullName>
    </recommendedName>
</protein>
<dbReference type="Proteomes" id="UP001219901">
    <property type="component" value="Chromosome"/>
</dbReference>
<reference evidence="4" key="2">
    <citation type="journal article" date="2023" name="Nat. Commun.">
        <title>Cultivation of marine bacteria of the SAR202 clade.</title>
        <authorList>
            <person name="Lim Y."/>
            <person name="Seo J.H."/>
            <person name="Giovannoni S.J."/>
            <person name="Kang I."/>
            <person name="Cho J.C."/>
        </authorList>
    </citation>
    <scope>NUCLEOTIDE SEQUENCE</scope>
    <source>
        <strain evidence="4">JH1073</strain>
    </source>
</reference>
<feature type="region of interest" description="Disordered" evidence="1">
    <location>
        <begin position="1"/>
        <end position="24"/>
    </location>
</feature>
<dbReference type="InterPro" id="IPR003141">
    <property type="entry name" value="Pol/His_phosphatase_N"/>
</dbReference>
<dbReference type="PANTHER" id="PTHR42924">
    <property type="entry name" value="EXONUCLEASE"/>
    <property type="match status" value="1"/>
</dbReference>
<dbReference type="GO" id="GO:0035312">
    <property type="term" value="F:5'-3' DNA exonuclease activity"/>
    <property type="evidence" value="ECO:0007669"/>
    <property type="project" value="TreeGrafter"/>
</dbReference>
<evidence type="ECO:0000313" key="3">
    <source>
        <dbReference type="EMBL" id="MDG0865700.1"/>
    </source>
</evidence>
<reference evidence="5" key="3">
    <citation type="submission" date="2023-06" db="EMBL/GenBank/DDBJ databases">
        <title>Pangenomics reveal diversification of enzyme families and niche specialization in globally abundant SAR202 bacteria.</title>
        <authorList>
            <person name="Saw J.H.W."/>
        </authorList>
    </citation>
    <scope>NUCLEOTIDE SEQUENCE [LARGE SCALE GENOMIC DNA]</scope>
    <source>
        <strain evidence="5">JH1073</strain>
    </source>
</reference>
<dbReference type="SUPFAM" id="SSF89550">
    <property type="entry name" value="PHP domain-like"/>
    <property type="match status" value="1"/>
</dbReference>
<keyword evidence="5" id="KW-1185">Reference proteome</keyword>
<dbReference type="NCBIfam" id="NF038032">
    <property type="entry name" value="CehA_McbA_metalo"/>
    <property type="match status" value="1"/>
</dbReference>
<dbReference type="EMBL" id="CP046147">
    <property type="protein sequence ID" value="WFG39557.1"/>
    <property type="molecule type" value="Genomic_DNA"/>
</dbReference>
<dbReference type="AlphaFoldDB" id="A0AAJ5ZIW4"/>
<gene>
    <name evidence="3" type="ORF">GKO46_01250</name>
    <name evidence="4" type="ORF">GKO48_07975</name>
</gene>
<reference evidence="5 6" key="1">
    <citation type="submission" date="2019-11" db="EMBL/GenBank/DDBJ databases">
        <authorList>
            <person name="Cho J.-C."/>
        </authorList>
    </citation>
    <scope>NUCLEOTIDE SEQUENCE [LARGE SCALE GENOMIC DNA]</scope>
    <source>
        <strain evidence="4 5">JH1073</strain>
        <strain evidence="3 6">JH702</strain>
    </source>
</reference>
<evidence type="ECO:0000256" key="1">
    <source>
        <dbReference type="SAM" id="MobiDB-lite"/>
    </source>
</evidence>
<dbReference type="EMBL" id="WMBE01000001">
    <property type="protein sequence ID" value="MDG0865700.1"/>
    <property type="molecule type" value="Genomic_DNA"/>
</dbReference>
<evidence type="ECO:0000313" key="4">
    <source>
        <dbReference type="EMBL" id="WFG39557.1"/>
    </source>
</evidence>
<feature type="domain" description="Polymerase/histidinol phosphatase N-terminal" evidence="2">
    <location>
        <begin position="9"/>
        <end position="73"/>
    </location>
</feature>
<dbReference type="GO" id="GO:0004534">
    <property type="term" value="F:5'-3' RNA exonuclease activity"/>
    <property type="evidence" value="ECO:0007669"/>
    <property type="project" value="TreeGrafter"/>
</dbReference>
<sequence length="310" mass="34238">MTTKTWLKGNLHTHTTNSDGDESPEHVAEWYHEQGYDWLCLSDHNHLTILEGTDAEKAKWPLLVAGEEVTSRNADGPVHINGYGVEHVVEASDSTDIVTAMRENVEAIIAAGGMASINHPNFRWAFDDGAMMQVEGYKFMEVFNGHPETHNAGGGGKASTDGIWDRLLTNGRRVWGIAVDDSHHYTGEFNANRSNPGRGWVQVKAAKLAQQDIYEAMSDGDFYASTGVTIGDMVSTQREIKIDIDPETTPSDGIQAKYTTLFTGSGGRLLHESTSNSPSYRPTRLDDYVRATIYSSRGTRAWTQPVFIDK</sequence>
<organism evidence="4 5">
    <name type="scientific">Candidatus Lucifugimonas marina</name>
    <dbReference type="NCBI Taxonomy" id="3038979"/>
    <lineage>
        <taxon>Bacteria</taxon>
        <taxon>Bacillati</taxon>
        <taxon>Chloroflexota</taxon>
        <taxon>Dehalococcoidia</taxon>
        <taxon>SAR202 cluster</taxon>
        <taxon>Candidatus Lucifugimonadales</taxon>
        <taxon>Candidatus Lucifugimonadaceae</taxon>
        <taxon>Candidatus Lucifugimonas</taxon>
    </lineage>
</organism>
<dbReference type="Proteomes" id="UP001321249">
    <property type="component" value="Unassembled WGS sequence"/>
</dbReference>